<dbReference type="InterPro" id="IPR039425">
    <property type="entry name" value="RNA_pol_sigma-70-like"/>
</dbReference>
<dbReference type="InterPro" id="IPR014284">
    <property type="entry name" value="RNA_pol_sigma-70_dom"/>
</dbReference>
<feature type="domain" description="RNA polymerase sigma-70 region 2" evidence="5">
    <location>
        <begin position="1"/>
        <end position="67"/>
    </location>
</feature>
<dbReference type="Pfam" id="PF04542">
    <property type="entry name" value="Sigma70_r2"/>
    <property type="match status" value="1"/>
</dbReference>
<dbReference type="InterPro" id="IPR013324">
    <property type="entry name" value="RNA_pol_sigma_r3/r4-like"/>
</dbReference>
<dbReference type="InterPro" id="IPR013325">
    <property type="entry name" value="RNA_pol_sigma_r2"/>
</dbReference>
<dbReference type="GO" id="GO:0006352">
    <property type="term" value="P:DNA-templated transcription initiation"/>
    <property type="evidence" value="ECO:0007669"/>
    <property type="project" value="InterPro"/>
</dbReference>
<dbReference type="SUPFAM" id="SSF88659">
    <property type="entry name" value="Sigma3 and sigma4 domains of RNA polymerase sigma factors"/>
    <property type="match status" value="1"/>
</dbReference>
<dbReference type="GO" id="GO:0016987">
    <property type="term" value="F:sigma factor activity"/>
    <property type="evidence" value="ECO:0007669"/>
    <property type="project" value="UniProtKB-KW"/>
</dbReference>
<protein>
    <submittedName>
        <fullName evidence="7">RNA polymerase sigma factor</fullName>
    </submittedName>
</protein>
<dbReference type="CDD" id="cd06171">
    <property type="entry name" value="Sigma70_r4"/>
    <property type="match status" value="1"/>
</dbReference>
<reference evidence="7 8" key="1">
    <citation type="submission" date="2015-03" db="EMBL/GenBank/DDBJ databases">
        <title>Draft genome sequence of Luteibacter yeojuensis strain SU11.</title>
        <authorList>
            <person name="Sulaiman J."/>
            <person name="Priya K."/>
            <person name="Chan K.-G."/>
        </authorList>
    </citation>
    <scope>NUCLEOTIDE SEQUENCE [LARGE SCALE GENOMIC DNA]</scope>
    <source>
        <strain evidence="7 8">SU11</strain>
    </source>
</reference>
<dbReference type="PATRIC" id="fig|345309.4.peg.1053"/>
<gene>
    <name evidence="7" type="ORF">VI08_09155</name>
</gene>
<evidence type="ECO:0000256" key="3">
    <source>
        <dbReference type="ARBA" id="ARBA00023082"/>
    </source>
</evidence>
<evidence type="ECO:0000256" key="4">
    <source>
        <dbReference type="ARBA" id="ARBA00023163"/>
    </source>
</evidence>
<sequence length="161" mass="17988">MVERYYNELWGFLRGQLHDGDAAGDLAQEAYARALGAQAAGREPRDFRSLLYRIARNLIVDRHRRASVRQHTDIDAVHDLSAPAAAQPENAAAAQQQVAAMLAVIDALPPRCREAFVLHKFEQLPHAEVAARMGISRNAVEKHIIRALLACRACDDRYNRP</sequence>
<dbReference type="OrthoDB" id="9797134at2"/>
<dbReference type="PANTHER" id="PTHR43133">
    <property type="entry name" value="RNA POLYMERASE ECF-TYPE SIGMA FACTO"/>
    <property type="match status" value="1"/>
</dbReference>
<feature type="domain" description="RNA polymerase sigma factor 70 region 4 type 2" evidence="6">
    <location>
        <begin position="101"/>
        <end position="151"/>
    </location>
</feature>
<keyword evidence="4" id="KW-0804">Transcription</keyword>
<evidence type="ECO:0000313" key="7">
    <source>
        <dbReference type="EMBL" id="KJV34751.1"/>
    </source>
</evidence>
<keyword evidence="2" id="KW-0805">Transcription regulation</keyword>
<name>A0A0F3KUB3_9GAMM</name>
<evidence type="ECO:0000259" key="6">
    <source>
        <dbReference type="Pfam" id="PF08281"/>
    </source>
</evidence>
<dbReference type="EMBL" id="JZRB01000018">
    <property type="protein sequence ID" value="KJV34751.1"/>
    <property type="molecule type" value="Genomic_DNA"/>
</dbReference>
<dbReference type="Gene3D" id="1.10.10.10">
    <property type="entry name" value="Winged helix-like DNA-binding domain superfamily/Winged helix DNA-binding domain"/>
    <property type="match status" value="1"/>
</dbReference>
<dbReference type="SUPFAM" id="SSF88946">
    <property type="entry name" value="Sigma2 domain of RNA polymerase sigma factors"/>
    <property type="match status" value="1"/>
</dbReference>
<organism evidence="7 8">
    <name type="scientific">Luteibacter yeojuensis</name>
    <dbReference type="NCBI Taxonomy" id="345309"/>
    <lineage>
        <taxon>Bacteria</taxon>
        <taxon>Pseudomonadati</taxon>
        <taxon>Pseudomonadota</taxon>
        <taxon>Gammaproteobacteria</taxon>
        <taxon>Lysobacterales</taxon>
        <taxon>Rhodanobacteraceae</taxon>
        <taxon>Luteibacter</taxon>
    </lineage>
</organism>
<evidence type="ECO:0000256" key="1">
    <source>
        <dbReference type="ARBA" id="ARBA00010641"/>
    </source>
</evidence>
<dbReference type="NCBIfam" id="TIGR02937">
    <property type="entry name" value="sigma70-ECF"/>
    <property type="match status" value="1"/>
</dbReference>
<proteinExistence type="inferred from homology"/>
<evidence type="ECO:0000256" key="2">
    <source>
        <dbReference type="ARBA" id="ARBA00023015"/>
    </source>
</evidence>
<comment type="caution">
    <text evidence="7">The sequence shown here is derived from an EMBL/GenBank/DDBJ whole genome shotgun (WGS) entry which is preliminary data.</text>
</comment>
<evidence type="ECO:0000313" key="8">
    <source>
        <dbReference type="Proteomes" id="UP000033651"/>
    </source>
</evidence>
<accession>A0A0F3KUB3</accession>
<evidence type="ECO:0000259" key="5">
    <source>
        <dbReference type="Pfam" id="PF04542"/>
    </source>
</evidence>
<dbReference type="GO" id="GO:0003677">
    <property type="term" value="F:DNA binding"/>
    <property type="evidence" value="ECO:0007669"/>
    <property type="project" value="InterPro"/>
</dbReference>
<dbReference type="AlphaFoldDB" id="A0A0F3KUB3"/>
<dbReference type="PANTHER" id="PTHR43133:SF63">
    <property type="entry name" value="RNA POLYMERASE SIGMA FACTOR FECI-RELATED"/>
    <property type="match status" value="1"/>
</dbReference>
<keyword evidence="8" id="KW-1185">Reference proteome</keyword>
<dbReference type="Pfam" id="PF08281">
    <property type="entry name" value="Sigma70_r4_2"/>
    <property type="match status" value="1"/>
</dbReference>
<dbReference type="Gene3D" id="1.10.1740.10">
    <property type="match status" value="1"/>
</dbReference>
<dbReference type="Proteomes" id="UP000033651">
    <property type="component" value="Unassembled WGS sequence"/>
</dbReference>
<dbReference type="InterPro" id="IPR013249">
    <property type="entry name" value="RNA_pol_sigma70_r4_t2"/>
</dbReference>
<dbReference type="RefSeq" id="WP_045829276.1">
    <property type="nucleotide sequence ID" value="NZ_JZRB01000018.1"/>
</dbReference>
<comment type="similarity">
    <text evidence="1">Belongs to the sigma-70 factor family. ECF subfamily.</text>
</comment>
<dbReference type="InterPro" id="IPR007627">
    <property type="entry name" value="RNA_pol_sigma70_r2"/>
</dbReference>
<dbReference type="InterPro" id="IPR036388">
    <property type="entry name" value="WH-like_DNA-bd_sf"/>
</dbReference>
<keyword evidence="3" id="KW-0731">Sigma factor</keyword>